<proteinExistence type="predicted"/>
<evidence type="ECO:0000313" key="2">
    <source>
        <dbReference type="Proteomes" id="UP000078148"/>
    </source>
</evidence>
<dbReference type="STRING" id="1616788.AR543_17725"/>
<sequence>MKHWEGKKVVITRDDEYHSRLYGTIQHWDIEKNRLVLQPGSIHILLNDILHIKELKMLPQDLNSAAWELNSVGYLMKQPVQFDNAILFSSKVMIWKDDQLIEPFARLVRHNRERVILDDHRTFTKADHQFVVRSRKGC</sequence>
<gene>
    <name evidence="1" type="ORF">AR543_17725</name>
</gene>
<accession>A0A172ZNU2</accession>
<name>A0A172ZNU2_9BACL</name>
<dbReference type="Proteomes" id="UP000078148">
    <property type="component" value="Chromosome"/>
</dbReference>
<organism evidence="1 2">
    <name type="scientific">Paenibacillus bovis</name>
    <dbReference type="NCBI Taxonomy" id="1616788"/>
    <lineage>
        <taxon>Bacteria</taxon>
        <taxon>Bacillati</taxon>
        <taxon>Bacillota</taxon>
        <taxon>Bacilli</taxon>
        <taxon>Bacillales</taxon>
        <taxon>Paenibacillaceae</taxon>
        <taxon>Paenibacillus</taxon>
    </lineage>
</organism>
<dbReference type="AlphaFoldDB" id="A0A172ZNU2"/>
<dbReference type="EMBL" id="CP013023">
    <property type="protein sequence ID" value="ANF98890.1"/>
    <property type="molecule type" value="Genomic_DNA"/>
</dbReference>
<dbReference type="KEGG" id="pbv:AR543_17725"/>
<protein>
    <submittedName>
        <fullName evidence="1">Uncharacterized protein</fullName>
    </submittedName>
</protein>
<reference evidence="2" key="1">
    <citation type="submission" date="2015-10" db="EMBL/GenBank/DDBJ databases">
        <title>Genome of Paenibacillus bovis sp. nov.</title>
        <authorList>
            <person name="Wu Z."/>
            <person name="Gao C."/>
            <person name="Liu Z."/>
            <person name="Zheng H."/>
        </authorList>
    </citation>
    <scope>NUCLEOTIDE SEQUENCE [LARGE SCALE GENOMIC DNA]</scope>
    <source>
        <strain evidence="2">BD3526</strain>
    </source>
</reference>
<evidence type="ECO:0000313" key="1">
    <source>
        <dbReference type="EMBL" id="ANF98890.1"/>
    </source>
</evidence>
<reference evidence="1 2" key="2">
    <citation type="journal article" date="2016" name="Int. J. Syst. Evol. Microbiol.">
        <title>Paenibacillus bovis sp. nov., isolated from raw yak (Bos grunniens) milk.</title>
        <authorList>
            <person name="Gao C."/>
            <person name="Han J."/>
            <person name="Liu Z."/>
            <person name="Xu X."/>
            <person name="Hang F."/>
            <person name="Wu Z."/>
        </authorList>
    </citation>
    <scope>NUCLEOTIDE SEQUENCE [LARGE SCALE GENOMIC DNA]</scope>
    <source>
        <strain evidence="1 2">BD3526</strain>
    </source>
</reference>
<keyword evidence="2" id="KW-1185">Reference proteome</keyword>